<dbReference type="Gene3D" id="2.60.120.10">
    <property type="entry name" value="Jelly Rolls"/>
    <property type="match status" value="1"/>
</dbReference>
<dbReference type="AlphaFoldDB" id="A0A0R3N6C3"/>
<comment type="caution">
    <text evidence="1">The sequence shown here is derived from an EMBL/GenBank/DDBJ whole genome shotgun (WGS) entry which is preliminary data.</text>
</comment>
<reference evidence="1 2" key="1">
    <citation type="submission" date="2014-03" db="EMBL/GenBank/DDBJ databases">
        <title>Bradyrhizobium valentinum sp. nov., isolated from effective nodules of Lupinus mariae-josephae, a lupine endemic of basic-lime soils in Eastern Spain.</title>
        <authorList>
            <person name="Duran D."/>
            <person name="Rey L."/>
            <person name="Navarro A."/>
            <person name="Busquets A."/>
            <person name="Imperial J."/>
            <person name="Ruiz-Argueso T."/>
        </authorList>
    </citation>
    <scope>NUCLEOTIDE SEQUENCE [LARGE SCALE GENOMIC DNA]</scope>
    <source>
        <strain evidence="1 2">CCBAU 23086</strain>
    </source>
</reference>
<gene>
    <name evidence="1" type="ORF">CQ14_29330</name>
</gene>
<evidence type="ECO:0000313" key="1">
    <source>
        <dbReference type="EMBL" id="KRR27739.1"/>
    </source>
</evidence>
<organism evidence="1 2">
    <name type="scientific">Bradyrhizobium lablabi</name>
    <dbReference type="NCBI Taxonomy" id="722472"/>
    <lineage>
        <taxon>Bacteria</taxon>
        <taxon>Pseudomonadati</taxon>
        <taxon>Pseudomonadota</taxon>
        <taxon>Alphaproteobacteria</taxon>
        <taxon>Hyphomicrobiales</taxon>
        <taxon>Nitrobacteraceae</taxon>
        <taxon>Bradyrhizobium</taxon>
    </lineage>
</organism>
<protein>
    <recommendedName>
        <fullName evidence="3">Crp/Fnr family transcriptional regulator</fullName>
    </recommendedName>
</protein>
<dbReference type="InterPro" id="IPR014710">
    <property type="entry name" value="RmlC-like_jellyroll"/>
</dbReference>
<accession>A0A0R3N6C3</accession>
<dbReference type="InterPro" id="IPR036390">
    <property type="entry name" value="WH_DNA-bd_sf"/>
</dbReference>
<name>A0A0R3N6C3_9BRAD</name>
<dbReference type="SUPFAM" id="SSF46785">
    <property type="entry name" value="Winged helix' DNA-binding domain"/>
    <property type="match status" value="1"/>
</dbReference>
<dbReference type="EMBL" id="LLYB01000035">
    <property type="protein sequence ID" value="KRR27739.1"/>
    <property type="molecule type" value="Genomic_DNA"/>
</dbReference>
<dbReference type="Proteomes" id="UP000051660">
    <property type="component" value="Unassembled WGS sequence"/>
</dbReference>
<proteinExistence type="predicted"/>
<sequence>MDNLRKALTRKKNRPICITRDYVVRTDQPFAYASRDESIGRTLVEPLRPCRQRTEREEMLNRSTFIWLFENCPRFTQSLAQQLNERMGQFIAAMESDRLHDPAARVARHLAWLFNPILYPSTRVLIEITHEELALLAGLSRQVANKALASIEATSDVLIA</sequence>
<evidence type="ECO:0008006" key="3">
    <source>
        <dbReference type="Google" id="ProtNLM"/>
    </source>
</evidence>
<evidence type="ECO:0000313" key="2">
    <source>
        <dbReference type="Proteomes" id="UP000051660"/>
    </source>
</evidence>